<comment type="function">
    <text evidence="7">Catalyzes the release of premature peptidyl moieties from peptidyl-tRNA molecules trapped in stalled 50S ribosomal subunits, and thus maintains levels of free tRNAs and 50S ribosomes.</text>
</comment>
<dbReference type="PANTHER" id="PTHR17224">
    <property type="entry name" value="PEPTIDYL-TRNA HYDROLASE"/>
    <property type="match status" value="1"/>
</dbReference>
<dbReference type="CDD" id="cd00462">
    <property type="entry name" value="PTH"/>
    <property type="match status" value="1"/>
</dbReference>
<comment type="catalytic activity">
    <reaction evidence="7 8">
        <text>an N-acyl-L-alpha-aminoacyl-tRNA + H2O = an N-acyl-L-amino acid + a tRNA + H(+)</text>
        <dbReference type="Rhea" id="RHEA:54448"/>
        <dbReference type="Rhea" id="RHEA-COMP:10123"/>
        <dbReference type="Rhea" id="RHEA-COMP:13883"/>
        <dbReference type="ChEBI" id="CHEBI:15377"/>
        <dbReference type="ChEBI" id="CHEBI:15378"/>
        <dbReference type="ChEBI" id="CHEBI:59874"/>
        <dbReference type="ChEBI" id="CHEBI:78442"/>
        <dbReference type="ChEBI" id="CHEBI:138191"/>
        <dbReference type="EC" id="3.1.1.29"/>
    </reaction>
</comment>
<dbReference type="Proteomes" id="UP000177235">
    <property type="component" value="Unassembled WGS sequence"/>
</dbReference>
<evidence type="ECO:0000256" key="8">
    <source>
        <dbReference type="RuleBase" id="RU000673"/>
    </source>
</evidence>
<feature type="site" description="Discriminates between blocked and unblocked aminoacyl-tRNA" evidence="7">
    <location>
        <position position="23"/>
    </location>
</feature>
<evidence type="ECO:0000256" key="2">
    <source>
        <dbReference type="ARBA" id="ARBA00022555"/>
    </source>
</evidence>
<feature type="site" description="Stabilizes the basic form of H active site to accept a proton" evidence="7">
    <location>
        <position position="106"/>
    </location>
</feature>
<dbReference type="AlphaFoldDB" id="A0A1F5QDU9"/>
<dbReference type="EC" id="3.1.1.29" evidence="1 7"/>
<feature type="binding site" evidence="7">
    <location>
        <position position="79"/>
    </location>
    <ligand>
        <name>tRNA</name>
        <dbReference type="ChEBI" id="CHEBI:17843"/>
    </ligand>
</feature>
<evidence type="ECO:0000256" key="4">
    <source>
        <dbReference type="ARBA" id="ARBA00022884"/>
    </source>
</evidence>
<dbReference type="InterPro" id="IPR001328">
    <property type="entry name" value="Pept_tRNA_hydro"/>
</dbReference>
<dbReference type="GO" id="GO:0005737">
    <property type="term" value="C:cytoplasm"/>
    <property type="evidence" value="ECO:0007669"/>
    <property type="project" value="UniProtKB-SubCell"/>
</dbReference>
<evidence type="ECO:0000256" key="5">
    <source>
        <dbReference type="ARBA" id="ARBA00038063"/>
    </source>
</evidence>
<dbReference type="PANTHER" id="PTHR17224:SF1">
    <property type="entry name" value="PEPTIDYL-TRNA HYDROLASE"/>
    <property type="match status" value="1"/>
</dbReference>
<evidence type="ECO:0000313" key="10">
    <source>
        <dbReference type="EMBL" id="OGF00053.1"/>
    </source>
</evidence>
<dbReference type="GO" id="GO:0004045">
    <property type="term" value="F:peptidyl-tRNA hydrolase activity"/>
    <property type="evidence" value="ECO:0007669"/>
    <property type="project" value="UniProtKB-UniRule"/>
</dbReference>
<evidence type="ECO:0000256" key="1">
    <source>
        <dbReference type="ARBA" id="ARBA00013260"/>
    </source>
</evidence>
<protein>
    <recommendedName>
        <fullName evidence="6 7">Peptidyl-tRNA hydrolase</fullName>
        <shortName evidence="7">Pth</shortName>
        <ecNumber evidence="1 7">3.1.1.29</ecNumber>
    </recommendedName>
</protein>
<keyword evidence="7" id="KW-0963">Cytoplasm</keyword>
<keyword evidence="2 7" id="KW-0820">tRNA-binding</keyword>
<dbReference type="FunFam" id="3.40.50.1470:FF:000001">
    <property type="entry name" value="Peptidyl-tRNA hydrolase"/>
    <property type="match status" value="1"/>
</dbReference>
<dbReference type="PROSITE" id="PS01195">
    <property type="entry name" value="PEPT_TRNA_HYDROL_1"/>
    <property type="match status" value="1"/>
</dbReference>
<dbReference type="NCBIfam" id="TIGR00447">
    <property type="entry name" value="pth"/>
    <property type="match status" value="1"/>
</dbReference>
<keyword evidence="4 7" id="KW-0694">RNA-binding</keyword>
<accession>A0A1F5QDU9</accession>
<dbReference type="EMBL" id="MFFF01000004">
    <property type="protein sequence ID" value="OGF00053.1"/>
    <property type="molecule type" value="Genomic_DNA"/>
</dbReference>
<dbReference type="SUPFAM" id="SSF53178">
    <property type="entry name" value="Peptidyl-tRNA hydrolase-like"/>
    <property type="match status" value="1"/>
</dbReference>
<evidence type="ECO:0000313" key="11">
    <source>
        <dbReference type="Proteomes" id="UP000177235"/>
    </source>
</evidence>
<feature type="binding site" evidence="7">
    <location>
        <position position="127"/>
    </location>
    <ligand>
        <name>tRNA</name>
        <dbReference type="ChEBI" id="CHEBI:17843"/>
    </ligand>
</feature>
<comment type="subunit">
    <text evidence="7">Monomer.</text>
</comment>
<sequence>MHKNQSQSKKLGGQVKLVVGLGNPGDKYKHTRHNVGFQVVENLAGKFFAAFIEESRFKAQTSAFDLDGMHVILAKPQTFMNNSGRSVKLLASFFKIAPENIIMVHDEIDLPLGTVRASKDAGAAGHNGVASVIEHLGSDLERVRVGIENRSEHRVPPTDAYVLQSFTAEEETKLKNEVIPAAVEKIEEFLRRK</sequence>
<feature type="binding site" evidence="7">
    <location>
        <position position="81"/>
    </location>
    <ligand>
        <name>tRNA</name>
        <dbReference type="ChEBI" id="CHEBI:17843"/>
    </ligand>
</feature>
<comment type="function">
    <text evidence="7">Hydrolyzes ribosome-free peptidyl-tRNAs (with 1 or more amino acids incorporated), which drop off the ribosome during protein synthesis, or as a result of ribosome stalling.</text>
</comment>
<dbReference type="GO" id="GO:0006515">
    <property type="term" value="P:protein quality control for misfolded or incompletely synthesized proteins"/>
    <property type="evidence" value="ECO:0007669"/>
    <property type="project" value="UniProtKB-UniRule"/>
</dbReference>
<dbReference type="InterPro" id="IPR018171">
    <property type="entry name" value="Pept_tRNA_hydro_CS"/>
</dbReference>
<organism evidence="10 11">
    <name type="scientific">Candidatus Doudnabacteria bacterium RIFCSPLOWO2_02_FULL_48_13</name>
    <dbReference type="NCBI Taxonomy" id="1817845"/>
    <lineage>
        <taxon>Bacteria</taxon>
        <taxon>Candidatus Doudnaibacteriota</taxon>
    </lineage>
</organism>
<dbReference type="Pfam" id="PF01195">
    <property type="entry name" value="Pept_tRNA_hydro"/>
    <property type="match status" value="1"/>
</dbReference>
<comment type="similarity">
    <text evidence="5 7 9">Belongs to the PTH family.</text>
</comment>
<dbReference type="GO" id="GO:0000049">
    <property type="term" value="F:tRNA binding"/>
    <property type="evidence" value="ECO:0007669"/>
    <property type="project" value="UniProtKB-UniRule"/>
</dbReference>
<dbReference type="InterPro" id="IPR036416">
    <property type="entry name" value="Pept_tRNA_hydro_sf"/>
</dbReference>
<dbReference type="GO" id="GO:0072344">
    <property type="term" value="P:rescue of stalled ribosome"/>
    <property type="evidence" value="ECO:0007669"/>
    <property type="project" value="UniProtKB-UniRule"/>
</dbReference>
<keyword evidence="3 7" id="KW-0378">Hydrolase</keyword>
<reference evidence="10 11" key="1">
    <citation type="journal article" date="2016" name="Nat. Commun.">
        <title>Thousands of microbial genomes shed light on interconnected biogeochemical processes in an aquifer system.</title>
        <authorList>
            <person name="Anantharaman K."/>
            <person name="Brown C.T."/>
            <person name="Hug L.A."/>
            <person name="Sharon I."/>
            <person name="Castelle C.J."/>
            <person name="Probst A.J."/>
            <person name="Thomas B.C."/>
            <person name="Singh A."/>
            <person name="Wilkins M.J."/>
            <person name="Karaoz U."/>
            <person name="Brodie E.L."/>
            <person name="Williams K.H."/>
            <person name="Hubbard S.S."/>
            <person name="Banfield J.F."/>
        </authorList>
    </citation>
    <scope>NUCLEOTIDE SEQUENCE [LARGE SCALE GENOMIC DNA]</scope>
</reference>
<comment type="subcellular location">
    <subcellularLocation>
        <location evidence="7">Cytoplasm</location>
    </subcellularLocation>
</comment>
<evidence type="ECO:0000256" key="7">
    <source>
        <dbReference type="HAMAP-Rule" id="MF_00083"/>
    </source>
</evidence>
<dbReference type="HAMAP" id="MF_00083">
    <property type="entry name" value="Pept_tRNA_hydro_bact"/>
    <property type="match status" value="1"/>
</dbReference>
<feature type="binding site" evidence="7">
    <location>
        <position position="28"/>
    </location>
    <ligand>
        <name>tRNA</name>
        <dbReference type="ChEBI" id="CHEBI:17843"/>
    </ligand>
</feature>
<proteinExistence type="inferred from homology"/>
<gene>
    <name evidence="7" type="primary">pth</name>
    <name evidence="10" type="ORF">A3J05_03055</name>
</gene>
<evidence type="ECO:0000256" key="3">
    <source>
        <dbReference type="ARBA" id="ARBA00022801"/>
    </source>
</evidence>
<comment type="caution">
    <text evidence="10">The sequence shown here is derived from an EMBL/GenBank/DDBJ whole genome shotgun (WGS) entry which is preliminary data.</text>
</comment>
<feature type="active site" description="Proton acceptor" evidence="7">
    <location>
        <position position="33"/>
    </location>
</feature>
<evidence type="ECO:0000256" key="9">
    <source>
        <dbReference type="RuleBase" id="RU004320"/>
    </source>
</evidence>
<evidence type="ECO:0000256" key="6">
    <source>
        <dbReference type="ARBA" id="ARBA00050038"/>
    </source>
</evidence>
<name>A0A1F5QDU9_9BACT</name>
<dbReference type="Gene3D" id="3.40.50.1470">
    <property type="entry name" value="Peptidyl-tRNA hydrolase"/>
    <property type="match status" value="1"/>
</dbReference>